<gene>
    <name evidence="2" type="ORF">CC78DRAFT_585697</name>
</gene>
<keyword evidence="3" id="KW-1185">Reference proteome</keyword>
<evidence type="ECO:0000313" key="2">
    <source>
        <dbReference type="EMBL" id="KAF2259709.1"/>
    </source>
</evidence>
<sequence length="101" mass="11549">MGEVKSGLQAGSTHDPVHAEIHYHHPPDSFKDRLETPPNPFSNSPFCRDADFVDRKTILDRIHLNCAILGLWTVIVGLGDIWKPQLTIEYTHRIRERPPDN</sequence>
<dbReference type="Proteomes" id="UP000800093">
    <property type="component" value="Unassembled WGS sequence"/>
</dbReference>
<organism evidence="2 3">
    <name type="scientific">Lojkania enalia</name>
    <dbReference type="NCBI Taxonomy" id="147567"/>
    <lineage>
        <taxon>Eukaryota</taxon>
        <taxon>Fungi</taxon>
        <taxon>Dikarya</taxon>
        <taxon>Ascomycota</taxon>
        <taxon>Pezizomycotina</taxon>
        <taxon>Dothideomycetes</taxon>
        <taxon>Pleosporomycetidae</taxon>
        <taxon>Pleosporales</taxon>
        <taxon>Pleosporales incertae sedis</taxon>
        <taxon>Lojkania</taxon>
    </lineage>
</organism>
<evidence type="ECO:0000256" key="1">
    <source>
        <dbReference type="SAM" id="MobiDB-lite"/>
    </source>
</evidence>
<protein>
    <submittedName>
        <fullName evidence="2">Uncharacterized protein</fullName>
    </submittedName>
</protein>
<name>A0A9P4N2F4_9PLEO</name>
<dbReference type="AlphaFoldDB" id="A0A9P4N2F4"/>
<dbReference type="OrthoDB" id="3797059at2759"/>
<feature type="region of interest" description="Disordered" evidence="1">
    <location>
        <begin position="1"/>
        <end position="46"/>
    </location>
</feature>
<reference evidence="3" key="1">
    <citation type="journal article" date="2020" name="Stud. Mycol.">
        <title>101 Dothideomycetes genomes: A test case for predicting lifestyles and emergence of pathogens.</title>
        <authorList>
            <person name="Haridas S."/>
            <person name="Albert R."/>
            <person name="Binder M."/>
            <person name="Bloem J."/>
            <person name="LaButti K."/>
            <person name="Salamov A."/>
            <person name="Andreopoulos B."/>
            <person name="Baker S."/>
            <person name="Barry K."/>
            <person name="Bills G."/>
            <person name="Bluhm B."/>
            <person name="Cannon C."/>
            <person name="Castanera R."/>
            <person name="Culley D."/>
            <person name="Daum C."/>
            <person name="Ezra D."/>
            <person name="Gonzalez J."/>
            <person name="Henrissat B."/>
            <person name="Kuo A."/>
            <person name="Liang C."/>
            <person name="Lipzen A."/>
            <person name="Lutzoni F."/>
            <person name="Magnuson J."/>
            <person name="Mondo S."/>
            <person name="Nolan M."/>
            <person name="Ohm R."/>
            <person name="Pangilinan J."/>
            <person name="Park H.-J."/>
            <person name="Ramirez L."/>
            <person name="Alfaro M."/>
            <person name="Sun H."/>
            <person name="Tritt A."/>
            <person name="Yoshinaga Y."/>
            <person name="Zwiers L.-H."/>
            <person name="Turgeon B."/>
            <person name="Goodwin S."/>
            <person name="Spatafora J."/>
            <person name="Crous P."/>
            <person name="Grigoriev I."/>
        </authorList>
    </citation>
    <scope>NUCLEOTIDE SEQUENCE [LARGE SCALE GENOMIC DNA]</scope>
    <source>
        <strain evidence="3">CBS 304.66</strain>
    </source>
</reference>
<comment type="caution">
    <text evidence="2">The sequence shown here is derived from an EMBL/GenBank/DDBJ whole genome shotgun (WGS) entry which is preliminary data.</text>
</comment>
<proteinExistence type="predicted"/>
<accession>A0A9P4N2F4</accession>
<feature type="compositionally biased region" description="Basic and acidic residues" evidence="1">
    <location>
        <begin position="15"/>
        <end position="35"/>
    </location>
</feature>
<dbReference type="EMBL" id="ML986702">
    <property type="protein sequence ID" value="KAF2259709.1"/>
    <property type="molecule type" value="Genomic_DNA"/>
</dbReference>
<evidence type="ECO:0000313" key="3">
    <source>
        <dbReference type="Proteomes" id="UP000800093"/>
    </source>
</evidence>